<evidence type="ECO:0000313" key="3">
    <source>
        <dbReference type="EMBL" id="GAC98274.1"/>
    </source>
</evidence>
<evidence type="ECO:0000313" key="4">
    <source>
        <dbReference type="Proteomes" id="UP000014071"/>
    </source>
</evidence>
<dbReference type="EMBL" id="DF238820">
    <property type="protein sequence ID" value="GAC98274.1"/>
    <property type="molecule type" value="Genomic_DNA"/>
</dbReference>
<dbReference type="HOGENOM" id="CLU_1555964_0_0_1"/>
<keyword evidence="1" id="KW-1133">Transmembrane helix</keyword>
<dbReference type="STRING" id="1305764.R9PAA2"/>
<keyword evidence="3" id="KW-0012">Acyltransferase</keyword>
<dbReference type="Pfam" id="PF19277">
    <property type="entry name" value="GPAT_C"/>
    <property type="match status" value="1"/>
</dbReference>
<dbReference type="InterPro" id="IPR045520">
    <property type="entry name" value="GPAT/DHAPAT_C"/>
</dbReference>
<proteinExistence type="predicted"/>
<sequence>MQIVLLANHWQYGHQWRLGASPGPRARGGGLIDFGRKERKNGPKNFDRYHFLAWLFIKGYWLACVLLLSLIPKDSVAKGYPMQKLLWYSVKDFEKHTQLLGKTLCAQGKLSYLKSVNAATMPQAFTRTEESSVIIGKKFSHQKPVPIMALHPDFWPSQNSKLINHIDHLSQF</sequence>
<name>R9PAA2_PSEHS</name>
<keyword evidence="1" id="KW-0472">Membrane</keyword>
<evidence type="ECO:0000256" key="1">
    <source>
        <dbReference type="SAM" id="Phobius"/>
    </source>
</evidence>
<keyword evidence="1" id="KW-0812">Transmembrane</keyword>
<dbReference type="AlphaFoldDB" id="R9PAA2"/>
<feature type="transmembrane region" description="Helical" evidence="1">
    <location>
        <begin position="51"/>
        <end position="71"/>
    </location>
</feature>
<protein>
    <submittedName>
        <fullName evidence="3">Acyltransferase</fullName>
    </submittedName>
</protein>
<dbReference type="GO" id="GO:0016746">
    <property type="term" value="F:acyltransferase activity"/>
    <property type="evidence" value="ECO:0007669"/>
    <property type="project" value="UniProtKB-KW"/>
</dbReference>
<gene>
    <name evidence="3" type="ORF">PHSY_005867</name>
</gene>
<keyword evidence="3" id="KW-0808">Transferase</keyword>
<keyword evidence="4" id="KW-1185">Reference proteome</keyword>
<dbReference type="Proteomes" id="UP000014071">
    <property type="component" value="Unassembled WGS sequence"/>
</dbReference>
<dbReference type="RefSeq" id="XP_012191861.1">
    <property type="nucleotide sequence ID" value="XM_012336471.1"/>
</dbReference>
<dbReference type="GeneID" id="24111140"/>
<accession>R9PAA2</accession>
<feature type="domain" description="GPAT/DHAPAT C-terminal" evidence="2">
    <location>
        <begin position="37"/>
        <end position="134"/>
    </location>
</feature>
<reference evidence="4" key="1">
    <citation type="journal article" date="2013" name="Genome Announc.">
        <title>Draft genome sequence of the basidiomycetous yeast-like fungus Pseudozyma hubeiensis SY62, which produces an abundant amount of the biosurfactant mannosylerythritol lipids.</title>
        <authorList>
            <person name="Konishi M."/>
            <person name="Hatada Y."/>
            <person name="Horiuchi J."/>
        </authorList>
    </citation>
    <scope>NUCLEOTIDE SEQUENCE [LARGE SCALE GENOMIC DNA]</scope>
    <source>
        <strain evidence="4">SY62</strain>
    </source>
</reference>
<evidence type="ECO:0000259" key="2">
    <source>
        <dbReference type="Pfam" id="PF19277"/>
    </source>
</evidence>
<organism evidence="3 4">
    <name type="scientific">Pseudozyma hubeiensis (strain SY62)</name>
    <name type="common">Yeast</name>
    <dbReference type="NCBI Taxonomy" id="1305764"/>
    <lineage>
        <taxon>Eukaryota</taxon>
        <taxon>Fungi</taxon>
        <taxon>Dikarya</taxon>
        <taxon>Basidiomycota</taxon>
        <taxon>Ustilaginomycotina</taxon>
        <taxon>Ustilaginomycetes</taxon>
        <taxon>Ustilaginales</taxon>
        <taxon>Ustilaginaceae</taxon>
        <taxon>Pseudozyma</taxon>
    </lineage>
</organism>
<dbReference type="OrthoDB" id="10255570at2759"/>